<comment type="caution">
    <text evidence="12">The sequence shown here is derived from an EMBL/GenBank/DDBJ whole genome shotgun (WGS) entry which is preliminary data.</text>
</comment>
<dbReference type="InterPro" id="IPR019987">
    <property type="entry name" value="GTP-bd_ribosome_bio_YsxC"/>
</dbReference>
<dbReference type="Pfam" id="PF01926">
    <property type="entry name" value="MMR_HSR1"/>
    <property type="match status" value="1"/>
</dbReference>
<keyword evidence="4" id="KW-0479">Metal-binding</keyword>
<evidence type="ECO:0000256" key="4">
    <source>
        <dbReference type="ARBA" id="ARBA00022723"/>
    </source>
</evidence>
<dbReference type="PROSITE" id="PS51706">
    <property type="entry name" value="G_ENGB"/>
    <property type="match status" value="1"/>
</dbReference>
<gene>
    <name evidence="10" type="primary">engB</name>
    <name evidence="12" type="ORF">KAJ83_13470</name>
</gene>
<keyword evidence="7 10" id="KW-0342">GTP-binding</keyword>
<dbReference type="InterPro" id="IPR027417">
    <property type="entry name" value="P-loop_NTPase"/>
</dbReference>
<keyword evidence="5 10" id="KW-0547">Nucleotide-binding</keyword>
<keyword evidence="13" id="KW-1185">Reference proteome</keyword>
<dbReference type="InterPro" id="IPR030393">
    <property type="entry name" value="G_ENGB_dom"/>
</dbReference>
<dbReference type="GO" id="GO:0005829">
    <property type="term" value="C:cytosol"/>
    <property type="evidence" value="ECO:0007669"/>
    <property type="project" value="TreeGrafter"/>
</dbReference>
<evidence type="ECO:0000259" key="11">
    <source>
        <dbReference type="PROSITE" id="PS51706"/>
    </source>
</evidence>
<comment type="similarity">
    <text evidence="2 10">Belongs to the TRAFAC class TrmE-Era-EngA-EngB-Septin-like GTPase superfamily. EngB GTPase family.</text>
</comment>
<feature type="domain" description="EngB-type G" evidence="11">
    <location>
        <begin position="46"/>
        <end position="221"/>
    </location>
</feature>
<evidence type="ECO:0000256" key="7">
    <source>
        <dbReference type="ARBA" id="ARBA00023134"/>
    </source>
</evidence>
<evidence type="ECO:0000256" key="1">
    <source>
        <dbReference type="ARBA" id="ARBA00001946"/>
    </source>
</evidence>
<organism evidence="12 13">
    <name type="scientific">Marivibrio halodurans</name>
    <dbReference type="NCBI Taxonomy" id="2039722"/>
    <lineage>
        <taxon>Bacteria</taxon>
        <taxon>Pseudomonadati</taxon>
        <taxon>Pseudomonadota</taxon>
        <taxon>Alphaproteobacteria</taxon>
        <taxon>Rhodospirillales</taxon>
        <taxon>Rhodospirillaceae</taxon>
        <taxon>Marivibrio</taxon>
    </lineage>
</organism>
<evidence type="ECO:0000256" key="3">
    <source>
        <dbReference type="ARBA" id="ARBA00022618"/>
    </source>
</evidence>
<keyword evidence="9 10" id="KW-0131">Cell cycle</keyword>
<dbReference type="Gene3D" id="3.40.50.300">
    <property type="entry name" value="P-loop containing nucleotide triphosphate hydrolases"/>
    <property type="match status" value="1"/>
</dbReference>
<evidence type="ECO:0000313" key="13">
    <source>
        <dbReference type="Proteomes" id="UP000672602"/>
    </source>
</evidence>
<evidence type="ECO:0000256" key="2">
    <source>
        <dbReference type="ARBA" id="ARBA00009638"/>
    </source>
</evidence>
<dbReference type="NCBIfam" id="TIGR03598">
    <property type="entry name" value="GTPase_YsxC"/>
    <property type="match status" value="1"/>
</dbReference>
<dbReference type="EMBL" id="JAGMWN010000006">
    <property type="protein sequence ID" value="MBP5858022.1"/>
    <property type="molecule type" value="Genomic_DNA"/>
</dbReference>
<dbReference type="GO" id="GO:0005525">
    <property type="term" value="F:GTP binding"/>
    <property type="evidence" value="ECO:0007669"/>
    <property type="project" value="UniProtKB-UniRule"/>
</dbReference>
<evidence type="ECO:0000256" key="5">
    <source>
        <dbReference type="ARBA" id="ARBA00022741"/>
    </source>
</evidence>
<dbReference type="GO" id="GO:0046872">
    <property type="term" value="F:metal ion binding"/>
    <property type="evidence" value="ECO:0007669"/>
    <property type="project" value="UniProtKB-KW"/>
</dbReference>
<dbReference type="HAMAP" id="MF_00321">
    <property type="entry name" value="GTPase_EngB"/>
    <property type="match status" value="1"/>
</dbReference>
<evidence type="ECO:0000256" key="6">
    <source>
        <dbReference type="ARBA" id="ARBA00022842"/>
    </source>
</evidence>
<name>A0A8J7S9P7_9PROT</name>
<comment type="cofactor">
    <cofactor evidence="1">
        <name>Mg(2+)</name>
        <dbReference type="ChEBI" id="CHEBI:18420"/>
    </cofactor>
</comment>
<protein>
    <recommendedName>
        <fullName evidence="10">Probable GTP-binding protein EngB</fullName>
    </recommendedName>
</protein>
<keyword evidence="6" id="KW-0460">Magnesium</keyword>
<dbReference type="AlphaFoldDB" id="A0A8J7S9P7"/>
<accession>A0A8J7S9P7</accession>
<evidence type="ECO:0000256" key="9">
    <source>
        <dbReference type="ARBA" id="ARBA00023306"/>
    </source>
</evidence>
<keyword evidence="8 10" id="KW-0717">Septation</keyword>
<dbReference type="GO" id="GO:0000917">
    <property type="term" value="P:division septum assembly"/>
    <property type="evidence" value="ECO:0007669"/>
    <property type="project" value="UniProtKB-KW"/>
</dbReference>
<evidence type="ECO:0000256" key="8">
    <source>
        <dbReference type="ARBA" id="ARBA00023210"/>
    </source>
</evidence>
<dbReference type="PANTHER" id="PTHR11649">
    <property type="entry name" value="MSS1/TRME-RELATED GTP-BINDING PROTEIN"/>
    <property type="match status" value="1"/>
</dbReference>
<dbReference type="PANTHER" id="PTHR11649:SF13">
    <property type="entry name" value="ENGB-TYPE G DOMAIN-CONTAINING PROTEIN"/>
    <property type="match status" value="1"/>
</dbReference>
<comment type="function">
    <text evidence="10">Necessary for normal cell division and for the maintenance of normal septation.</text>
</comment>
<keyword evidence="3 10" id="KW-0132">Cell division</keyword>
<dbReference type="SUPFAM" id="SSF52540">
    <property type="entry name" value="P-loop containing nucleoside triphosphate hydrolases"/>
    <property type="match status" value="1"/>
</dbReference>
<dbReference type="Proteomes" id="UP000672602">
    <property type="component" value="Unassembled WGS sequence"/>
</dbReference>
<dbReference type="InterPro" id="IPR006073">
    <property type="entry name" value="GTP-bd"/>
</dbReference>
<evidence type="ECO:0000313" key="12">
    <source>
        <dbReference type="EMBL" id="MBP5858022.1"/>
    </source>
</evidence>
<reference evidence="12" key="1">
    <citation type="submission" date="2021-04" db="EMBL/GenBank/DDBJ databases">
        <authorList>
            <person name="Zhang D.-C."/>
        </authorList>
    </citation>
    <scope>NUCLEOTIDE SEQUENCE</scope>
    <source>
        <strain evidence="12">CGMCC 1.15697</strain>
    </source>
</reference>
<dbReference type="CDD" id="cd01876">
    <property type="entry name" value="YihA_EngB"/>
    <property type="match status" value="1"/>
</dbReference>
<proteinExistence type="inferred from homology"/>
<sequence length="222" mass="24075">MATVADALPPAYAPEADAIEAGRRLFAHEARFMLGCVSIAQLPPPDVPEIAFAGRSNVGKSSLVNALTGRKTLARTSNTPGRTQEINFFELDERLRLVDMPGYGFAKAPRTAVEGWTELIRDYIRGRAMLRLVCLLIDARHGPKESDRALMELMDQAGVAYQTVLTKSDKPKARELDRIDAMLAQAVAKRAAAAPRAIRTSAVKGQGLDILRARLADIALPG</sequence>
<evidence type="ECO:0000256" key="10">
    <source>
        <dbReference type="HAMAP-Rule" id="MF_00321"/>
    </source>
</evidence>